<feature type="domain" description="CzcB-like C-terminal circularly permuted SH3-like" evidence="4">
    <location>
        <begin position="321"/>
        <end position="362"/>
    </location>
</feature>
<dbReference type="Proteomes" id="UP001501411">
    <property type="component" value="Unassembled WGS sequence"/>
</dbReference>
<dbReference type="Gene3D" id="6.10.140.730">
    <property type="match status" value="1"/>
</dbReference>
<dbReference type="InterPro" id="IPR058649">
    <property type="entry name" value="CzcB_C"/>
</dbReference>
<dbReference type="PANTHER" id="PTHR30097:SF4">
    <property type="entry name" value="SLR6042 PROTEIN"/>
    <property type="match status" value="1"/>
</dbReference>
<keyword evidence="6" id="KW-1185">Reference proteome</keyword>
<protein>
    <recommendedName>
        <fullName evidence="7">Efflux RND transporter periplasmic adaptor subunit</fullName>
    </recommendedName>
</protein>
<name>A0ABP9CCC9_9SPHI</name>
<evidence type="ECO:0008006" key="7">
    <source>
        <dbReference type="Google" id="ProtNLM"/>
    </source>
</evidence>
<dbReference type="PANTHER" id="PTHR30097">
    <property type="entry name" value="CATION EFFLUX SYSTEM PROTEIN CUSB"/>
    <property type="match status" value="1"/>
</dbReference>
<dbReference type="Pfam" id="PF25975">
    <property type="entry name" value="CzcB_C"/>
    <property type="match status" value="1"/>
</dbReference>
<dbReference type="EMBL" id="BAABIQ010000044">
    <property type="protein sequence ID" value="GAA4807001.1"/>
    <property type="molecule type" value="Genomic_DNA"/>
</dbReference>
<keyword evidence="1" id="KW-0813">Transport</keyword>
<dbReference type="InterPro" id="IPR058790">
    <property type="entry name" value="BSH_CusB"/>
</dbReference>
<feature type="domain" description="CusB-like barrel-sandwich hybrid" evidence="3">
    <location>
        <begin position="74"/>
        <end position="170"/>
    </location>
</feature>
<gene>
    <name evidence="5" type="ORF">GCM10023231_40240</name>
</gene>
<dbReference type="Pfam" id="PF25919">
    <property type="entry name" value="BSH_CusB"/>
    <property type="match status" value="1"/>
</dbReference>
<evidence type="ECO:0000259" key="3">
    <source>
        <dbReference type="Pfam" id="PF25919"/>
    </source>
</evidence>
<evidence type="ECO:0000256" key="1">
    <source>
        <dbReference type="ARBA" id="ARBA00022448"/>
    </source>
</evidence>
<comment type="caution">
    <text evidence="5">The sequence shown here is derived from an EMBL/GenBank/DDBJ whole genome shotgun (WGS) entry which is preliminary data.</text>
</comment>
<evidence type="ECO:0000313" key="6">
    <source>
        <dbReference type="Proteomes" id="UP001501411"/>
    </source>
</evidence>
<dbReference type="Gene3D" id="2.40.420.20">
    <property type="match status" value="1"/>
</dbReference>
<dbReference type="InterPro" id="IPR051909">
    <property type="entry name" value="MFP_Cation_Efflux"/>
</dbReference>
<sequence length="392" mass="43368">MLLLVTACTPNRDHTTDQKVHTHNTVDSSVRQLAQATNQQVVAQVATIQAKKGLQVFPVQVTGKVNYDSRNNTSISSRVSGRLERIYVKYNYQPVHKGQLLLEIYSPELVSAQRELLLLRNTQQQALMLAAMQKLQYLGMSTQQVQQVLKTGTVLYRIPIYSTASGYILEKSKPVSAAPAANSSIITGNAEEMDAMNASSTASMQPPPPTRLESSPILLREGQYVNTGQGIFTIYTNTDLIAEFAFPSKWATKVFVGKKILFQNIDQPQESYQGEIGLIQPTFNAGENFSIARVYLKGIKLPVGQLLKGTLAFSEKEGFWVPKQAVVQLGNTAVVFKKEQGIFKAVPIQTGISTQEEVQVISNIEHWQLAKNAAYLVDSEDFVLTDKRVGDE</sequence>
<evidence type="ECO:0000259" key="2">
    <source>
        <dbReference type="Pfam" id="PF25869"/>
    </source>
</evidence>
<evidence type="ECO:0000313" key="5">
    <source>
        <dbReference type="EMBL" id="GAA4807001.1"/>
    </source>
</evidence>
<dbReference type="InterPro" id="IPR058791">
    <property type="entry name" value="3HB_CusB"/>
</dbReference>
<reference evidence="6" key="1">
    <citation type="journal article" date="2019" name="Int. J. Syst. Evol. Microbiol.">
        <title>The Global Catalogue of Microorganisms (GCM) 10K type strain sequencing project: providing services to taxonomists for standard genome sequencing and annotation.</title>
        <authorList>
            <consortium name="The Broad Institute Genomics Platform"/>
            <consortium name="The Broad Institute Genome Sequencing Center for Infectious Disease"/>
            <person name="Wu L."/>
            <person name="Ma J."/>
        </authorList>
    </citation>
    <scope>NUCLEOTIDE SEQUENCE [LARGE SCALE GENOMIC DNA]</scope>
    <source>
        <strain evidence="6">JCM 18200</strain>
    </source>
</reference>
<evidence type="ECO:0000259" key="4">
    <source>
        <dbReference type="Pfam" id="PF25975"/>
    </source>
</evidence>
<proteinExistence type="predicted"/>
<dbReference type="Pfam" id="PF25869">
    <property type="entry name" value="3HB_CusB"/>
    <property type="match status" value="1"/>
</dbReference>
<organism evidence="5 6">
    <name type="scientific">Olivibacter ginsenosidimutans</name>
    <dbReference type="NCBI Taxonomy" id="1176537"/>
    <lineage>
        <taxon>Bacteria</taxon>
        <taxon>Pseudomonadati</taxon>
        <taxon>Bacteroidota</taxon>
        <taxon>Sphingobacteriia</taxon>
        <taxon>Sphingobacteriales</taxon>
        <taxon>Sphingobacteriaceae</taxon>
        <taxon>Olivibacter</taxon>
    </lineage>
</organism>
<accession>A0ABP9CCC9</accession>
<feature type="domain" description="CusB-like three alpha-helical bundle" evidence="2">
    <location>
        <begin position="108"/>
        <end position="154"/>
    </location>
</feature>